<evidence type="ECO:0000313" key="5">
    <source>
        <dbReference type="EMBL" id="SVB07938.1"/>
    </source>
</evidence>
<evidence type="ECO:0000256" key="3">
    <source>
        <dbReference type="ARBA" id="ARBA00022840"/>
    </source>
</evidence>
<dbReference type="SUPFAM" id="SSF52540">
    <property type="entry name" value="P-loop containing nucleoside triphosphate hydrolases"/>
    <property type="match status" value="1"/>
</dbReference>
<accession>A0A382B2G8</accession>
<proteinExistence type="predicted"/>
<dbReference type="SMART" id="SM00382">
    <property type="entry name" value="AAA"/>
    <property type="match status" value="1"/>
</dbReference>
<dbReference type="AlphaFoldDB" id="A0A382B2G8"/>
<keyword evidence="2" id="KW-0547">Nucleotide-binding</keyword>
<dbReference type="GO" id="GO:0042626">
    <property type="term" value="F:ATPase-coupled transmembrane transporter activity"/>
    <property type="evidence" value="ECO:0007669"/>
    <property type="project" value="TreeGrafter"/>
</dbReference>
<evidence type="ECO:0000259" key="4">
    <source>
        <dbReference type="PROSITE" id="PS50893"/>
    </source>
</evidence>
<name>A0A382B2G8_9ZZZZ</name>
<dbReference type="Pfam" id="PF00005">
    <property type="entry name" value="ABC_tran"/>
    <property type="match status" value="1"/>
</dbReference>
<dbReference type="PROSITE" id="PS50893">
    <property type="entry name" value="ABC_TRANSPORTER_2"/>
    <property type="match status" value="1"/>
</dbReference>
<dbReference type="InterPro" id="IPR003439">
    <property type="entry name" value="ABC_transporter-like_ATP-bd"/>
</dbReference>
<evidence type="ECO:0000256" key="1">
    <source>
        <dbReference type="ARBA" id="ARBA00022448"/>
    </source>
</evidence>
<sequence>MNLHFDNINFKNTVFRYEDSFEIGPINLKIEKNECIIIQGGNGSGKSTFLKLLTYLYYPESGHIRINNKIVNNNNLQSYRELFSAVFSDFHLFKKLYGSSNIDDKKIDELLELFELDNKTIFSDNSFSNLNLSQGQKKRLALLISLVEDREILVFDEVAADQDPSFKKYFYETLIKDLIKKGKTIIIASHDDQYFHTADRTLKMEFGNFILDD</sequence>
<organism evidence="5">
    <name type="scientific">marine metagenome</name>
    <dbReference type="NCBI Taxonomy" id="408172"/>
    <lineage>
        <taxon>unclassified sequences</taxon>
        <taxon>metagenomes</taxon>
        <taxon>ecological metagenomes</taxon>
    </lineage>
</organism>
<dbReference type="Gene3D" id="3.40.50.300">
    <property type="entry name" value="P-loop containing nucleotide triphosphate hydrolases"/>
    <property type="match status" value="1"/>
</dbReference>
<dbReference type="PANTHER" id="PTHR43553:SF11">
    <property type="entry name" value="ABC TRANSPORTER ATP-BINDING_PERMEASE PROTEIN YOJI"/>
    <property type="match status" value="1"/>
</dbReference>
<evidence type="ECO:0000256" key="2">
    <source>
        <dbReference type="ARBA" id="ARBA00022741"/>
    </source>
</evidence>
<dbReference type="PROSITE" id="PS00211">
    <property type="entry name" value="ABC_TRANSPORTER_1"/>
    <property type="match status" value="1"/>
</dbReference>
<dbReference type="InterPro" id="IPR003593">
    <property type="entry name" value="AAA+_ATPase"/>
</dbReference>
<protein>
    <recommendedName>
        <fullName evidence="4">ABC transporter domain-containing protein</fullName>
    </recommendedName>
</protein>
<dbReference type="EMBL" id="UINC01027897">
    <property type="protein sequence ID" value="SVB07938.1"/>
    <property type="molecule type" value="Genomic_DNA"/>
</dbReference>
<dbReference type="InterPro" id="IPR027417">
    <property type="entry name" value="P-loop_NTPase"/>
</dbReference>
<feature type="domain" description="ABC transporter" evidence="4">
    <location>
        <begin position="3"/>
        <end position="210"/>
    </location>
</feature>
<dbReference type="InterPro" id="IPR050095">
    <property type="entry name" value="ECF_ABC_transporter_ATP-bd"/>
</dbReference>
<keyword evidence="3" id="KW-0067">ATP-binding</keyword>
<dbReference type="GO" id="GO:0005524">
    <property type="term" value="F:ATP binding"/>
    <property type="evidence" value="ECO:0007669"/>
    <property type="project" value="UniProtKB-KW"/>
</dbReference>
<dbReference type="GO" id="GO:0043190">
    <property type="term" value="C:ATP-binding cassette (ABC) transporter complex"/>
    <property type="evidence" value="ECO:0007669"/>
    <property type="project" value="TreeGrafter"/>
</dbReference>
<dbReference type="PANTHER" id="PTHR43553">
    <property type="entry name" value="HEAVY METAL TRANSPORTER"/>
    <property type="match status" value="1"/>
</dbReference>
<dbReference type="GO" id="GO:0016887">
    <property type="term" value="F:ATP hydrolysis activity"/>
    <property type="evidence" value="ECO:0007669"/>
    <property type="project" value="InterPro"/>
</dbReference>
<reference evidence="5" key="1">
    <citation type="submission" date="2018-05" db="EMBL/GenBank/DDBJ databases">
        <authorList>
            <person name="Lanie J.A."/>
            <person name="Ng W.-L."/>
            <person name="Kazmierczak K.M."/>
            <person name="Andrzejewski T.M."/>
            <person name="Davidsen T.M."/>
            <person name="Wayne K.J."/>
            <person name="Tettelin H."/>
            <person name="Glass J.I."/>
            <person name="Rusch D."/>
            <person name="Podicherti R."/>
            <person name="Tsui H.-C.T."/>
            <person name="Winkler M.E."/>
        </authorList>
    </citation>
    <scope>NUCLEOTIDE SEQUENCE</scope>
</reference>
<gene>
    <name evidence="5" type="ORF">METZ01_LOCUS160792</name>
</gene>
<dbReference type="InterPro" id="IPR017871">
    <property type="entry name" value="ABC_transporter-like_CS"/>
</dbReference>
<keyword evidence="1" id="KW-0813">Transport</keyword>